<feature type="domain" description="Rhodanese" evidence="2">
    <location>
        <begin position="47"/>
        <end position="141"/>
    </location>
</feature>
<accession>A0A0P8BN83</accession>
<dbReference type="GO" id="GO:0004792">
    <property type="term" value="F:thiosulfate-cyanide sulfurtransferase activity"/>
    <property type="evidence" value="ECO:0007669"/>
    <property type="project" value="TreeGrafter"/>
</dbReference>
<sequence>MQQIIKTTLGVCFAAGLAFSAHAGEAPMEISGATTVDAEGVITLIESTPDLVILDNRSVADYDAGHIEGAIRLIDTDITGAADLAAHVPAMDSPVLFYCNGLSCGRAANAAEMAVDYGYTNVSYYALGMTEWRDLGLPLVTN</sequence>
<feature type="signal peptide" evidence="1">
    <location>
        <begin position="1"/>
        <end position="23"/>
    </location>
</feature>
<evidence type="ECO:0000313" key="6">
    <source>
        <dbReference type="Proteomes" id="UP000182800"/>
    </source>
</evidence>
<evidence type="ECO:0000313" key="3">
    <source>
        <dbReference type="EMBL" id="KPQ11080.1"/>
    </source>
</evidence>
<protein>
    <submittedName>
        <fullName evidence="3">Rhodanese-related sulfurtransferase</fullName>
    </submittedName>
</protein>
<keyword evidence="6" id="KW-1185">Reference proteome</keyword>
<feature type="chain" id="PRO_5006148509" evidence="1">
    <location>
        <begin position="24"/>
        <end position="142"/>
    </location>
</feature>
<name>A0A0P8BN83_9HYPH</name>
<organism evidence="3 5">
    <name type="scientific">Saliniramus fredricksonii</name>
    <dbReference type="NCBI Taxonomy" id="1653334"/>
    <lineage>
        <taxon>Bacteria</taxon>
        <taxon>Pseudomonadati</taxon>
        <taxon>Pseudomonadota</taxon>
        <taxon>Alphaproteobacteria</taxon>
        <taxon>Hyphomicrobiales</taxon>
        <taxon>Salinarimonadaceae</taxon>
        <taxon>Saliniramus</taxon>
    </lineage>
</organism>
<dbReference type="Pfam" id="PF00581">
    <property type="entry name" value="Rhodanese"/>
    <property type="match status" value="1"/>
</dbReference>
<dbReference type="InterPro" id="IPR001763">
    <property type="entry name" value="Rhodanese-like_dom"/>
</dbReference>
<dbReference type="EMBL" id="LJSX01000010">
    <property type="protein sequence ID" value="KPQ11080.1"/>
    <property type="molecule type" value="Genomic_DNA"/>
</dbReference>
<dbReference type="PANTHER" id="PTHR44086">
    <property type="entry name" value="THIOSULFATE SULFURTRANSFERASE RDL2, MITOCHONDRIAL-RELATED"/>
    <property type="match status" value="1"/>
</dbReference>
<evidence type="ECO:0000313" key="4">
    <source>
        <dbReference type="EMBL" id="SCC78073.1"/>
    </source>
</evidence>
<dbReference type="CDD" id="cd00158">
    <property type="entry name" value="RHOD"/>
    <property type="match status" value="1"/>
</dbReference>
<evidence type="ECO:0000259" key="2">
    <source>
        <dbReference type="PROSITE" id="PS50206"/>
    </source>
</evidence>
<dbReference type="InterPro" id="IPR036873">
    <property type="entry name" value="Rhodanese-like_dom_sf"/>
</dbReference>
<dbReference type="SMART" id="SM00450">
    <property type="entry name" value="RHOD"/>
    <property type="match status" value="1"/>
</dbReference>
<dbReference type="Proteomes" id="UP000182800">
    <property type="component" value="Unassembled WGS sequence"/>
</dbReference>
<dbReference type="Proteomes" id="UP000050497">
    <property type="component" value="Unassembled WGS sequence"/>
</dbReference>
<reference evidence="3 5" key="1">
    <citation type="submission" date="2015-09" db="EMBL/GenBank/DDBJ databases">
        <title>Identification and resolution of microdiversity through metagenomic sequencing of parallel consortia.</title>
        <authorList>
            <person name="Nelson W.C."/>
            <person name="Romine M.F."/>
            <person name="Lindemann S.R."/>
        </authorList>
    </citation>
    <scope>NUCLEOTIDE SEQUENCE [LARGE SCALE GENOMIC DNA]</scope>
    <source>
        <strain evidence="3">HL-109</strain>
    </source>
</reference>
<dbReference type="SUPFAM" id="SSF52821">
    <property type="entry name" value="Rhodanese/Cell cycle control phosphatase"/>
    <property type="match status" value="1"/>
</dbReference>
<dbReference type="AlphaFoldDB" id="A0A0P8BN83"/>
<dbReference type="STRING" id="1653334.GA0071312_0067"/>
<proteinExistence type="predicted"/>
<evidence type="ECO:0000313" key="5">
    <source>
        <dbReference type="Proteomes" id="UP000050497"/>
    </source>
</evidence>
<gene>
    <name evidence="4" type="ORF">GA0071312_0067</name>
    <name evidence="3" type="ORF">HLUCCO17_08045</name>
</gene>
<dbReference type="Gene3D" id="3.40.250.10">
    <property type="entry name" value="Rhodanese-like domain"/>
    <property type="match status" value="1"/>
</dbReference>
<dbReference type="PROSITE" id="PS50206">
    <property type="entry name" value="RHODANESE_3"/>
    <property type="match status" value="1"/>
</dbReference>
<keyword evidence="1" id="KW-0732">Signal</keyword>
<evidence type="ECO:0000256" key="1">
    <source>
        <dbReference type="SAM" id="SignalP"/>
    </source>
</evidence>
<dbReference type="PANTHER" id="PTHR44086:SF10">
    <property type="entry name" value="THIOSULFATE SULFURTRANSFERASE_RHODANESE-LIKE DOMAIN-CONTAINING PROTEIN 3"/>
    <property type="match status" value="1"/>
</dbReference>
<dbReference type="RefSeq" id="WP_074443154.1">
    <property type="nucleotide sequence ID" value="NZ_FMBM01000001.1"/>
</dbReference>
<dbReference type="EMBL" id="FMBM01000001">
    <property type="protein sequence ID" value="SCC78073.1"/>
    <property type="molecule type" value="Genomic_DNA"/>
</dbReference>
<dbReference type="OrthoDB" id="9781034at2"/>
<keyword evidence="3" id="KW-0808">Transferase</keyword>
<comment type="caution">
    <text evidence="3">The sequence shown here is derived from an EMBL/GenBank/DDBJ whole genome shotgun (WGS) entry which is preliminary data.</text>
</comment>
<reference evidence="4 6" key="2">
    <citation type="submission" date="2016-08" db="EMBL/GenBank/DDBJ databases">
        <authorList>
            <person name="Varghese N."/>
            <person name="Submissions Spin"/>
        </authorList>
    </citation>
    <scope>NUCLEOTIDE SEQUENCE [LARGE SCALE GENOMIC DNA]</scope>
    <source>
        <strain evidence="4 6">HL-109</strain>
    </source>
</reference>